<dbReference type="SMART" id="SM01022">
    <property type="entry name" value="ASCH"/>
    <property type="match status" value="1"/>
</dbReference>
<keyword evidence="3" id="KW-1185">Reference proteome</keyword>
<dbReference type="EC" id="2.3.1.-" evidence="2"/>
<evidence type="ECO:0000313" key="2">
    <source>
        <dbReference type="EMBL" id="SQF40863.1"/>
    </source>
</evidence>
<dbReference type="CDD" id="cd06553">
    <property type="entry name" value="ASCH_Ef3133_like"/>
    <property type="match status" value="1"/>
</dbReference>
<dbReference type="InterPro" id="IPR009326">
    <property type="entry name" value="DUF984"/>
</dbReference>
<dbReference type="PIRSF" id="PIRSF021320">
    <property type="entry name" value="DUF984"/>
    <property type="match status" value="1"/>
</dbReference>
<accession>A0A2X3WAF9</accession>
<gene>
    <name evidence="2" type="ORF">NCTC12278_01442</name>
</gene>
<evidence type="ECO:0000313" key="3">
    <source>
        <dbReference type="Proteomes" id="UP000249495"/>
    </source>
</evidence>
<dbReference type="RefSeq" id="WP_018030287.1">
    <property type="nucleotide sequence ID" value="NZ_LS483343.1"/>
</dbReference>
<evidence type="ECO:0000259" key="1">
    <source>
        <dbReference type="SMART" id="SM01022"/>
    </source>
</evidence>
<reference evidence="2 3" key="1">
    <citation type="submission" date="2018-06" db="EMBL/GenBank/DDBJ databases">
        <authorList>
            <consortium name="Pathogen Informatics"/>
            <person name="Doyle S."/>
        </authorList>
    </citation>
    <scope>NUCLEOTIDE SEQUENCE [LARGE SCALE GENOMIC DNA]</scope>
    <source>
        <strain evidence="2 3">NCTC12278</strain>
    </source>
</reference>
<name>A0A2X3WAF9_9STRE</name>
<dbReference type="PANTHER" id="PTHR39203">
    <property type="entry name" value="CYTOPLASMIC PROTEIN-RELATED"/>
    <property type="match status" value="1"/>
</dbReference>
<dbReference type="Proteomes" id="UP000249495">
    <property type="component" value="Chromosome 1"/>
</dbReference>
<dbReference type="Pfam" id="PF04266">
    <property type="entry name" value="ASCH"/>
    <property type="match status" value="1"/>
</dbReference>
<organism evidence="2 3">
    <name type="scientific">Streptococcus ferus</name>
    <dbReference type="NCBI Taxonomy" id="1345"/>
    <lineage>
        <taxon>Bacteria</taxon>
        <taxon>Bacillati</taxon>
        <taxon>Bacillota</taxon>
        <taxon>Bacilli</taxon>
        <taxon>Lactobacillales</taxon>
        <taxon>Streptococcaceae</taxon>
        <taxon>Streptococcus</taxon>
    </lineage>
</organism>
<dbReference type="Gene3D" id="3.10.400.10">
    <property type="entry name" value="Sulfate adenylyltransferase"/>
    <property type="match status" value="1"/>
</dbReference>
<keyword evidence="2" id="KW-0808">Transferase</keyword>
<sequence length="149" mass="16615">MTPQECWNEYKAINPEIGDEIDAWAFGVAPDLLAELVVQGVKTATASAYDEYVHYEEELPKVGDLDVVLDGQGQAVAIIETTKVTVLPFRDVSADHAYKEGEGDRSLAYWCQVHEELFTKWLAEIGLSFSPASKVVLEEFQVVYKSVKD</sequence>
<dbReference type="SUPFAM" id="SSF88697">
    <property type="entry name" value="PUA domain-like"/>
    <property type="match status" value="1"/>
</dbReference>
<feature type="domain" description="ASCH" evidence="1">
    <location>
        <begin position="24"/>
        <end position="144"/>
    </location>
</feature>
<proteinExistence type="predicted"/>
<protein>
    <submittedName>
        <fullName evidence="2">Acetyltransferase</fullName>
        <ecNumber evidence="2">2.3.1.-</ecNumber>
    </submittedName>
</protein>
<dbReference type="STRING" id="1123303.GCA_000372425_00959"/>
<dbReference type="GO" id="GO:0016746">
    <property type="term" value="F:acyltransferase activity"/>
    <property type="evidence" value="ECO:0007669"/>
    <property type="project" value="UniProtKB-KW"/>
</dbReference>
<dbReference type="InterPro" id="IPR015947">
    <property type="entry name" value="PUA-like_sf"/>
</dbReference>
<keyword evidence="2" id="KW-0012">Acyltransferase</keyword>
<dbReference type="PANTHER" id="PTHR39203:SF1">
    <property type="entry name" value="CYTOPLASMIC PROTEIN"/>
    <property type="match status" value="1"/>
</dbReference>
<dbReference type="InterPro" id="IPR007374">
    <property type="entry name" value="ASCH_domain"/>
</dbReference>
<dbReference type="OrthoDB" id="9807542at2"/>
<dbReference type="KEGG" id="sfer:NCTC12278_01442"/>
<dbReference type="AlphaFoldDB" id="A0A2X3WAF9"/>
<dbReference type="EMBL" id="LS483343">
    <property type="protein sequence ID" value="SQF40863.1"/>
    <property type="molecule type" value="Genomic_DNA"/>
</dbReference>